<accession>A0ABD3H604</accession>
<organism evidence="3 4">
    <name type="scientific">Riccia sorocarpa</name>
    <dbReference type="NCBI Taxonomy" id="122646"/>
    <lineage>
        <taxon>Eukaryota</taxon>
        <taxon>Viridiplantae</taxon>
        <taxon>Streptophyta</taxon>
        <taxon>Embryophyta</taxon>
        <taxon>Marchantiophyta</taxon>
        <taxon>Marchantiopsida</taxon>
        <taxon>Marchantiidae</taxon>
        <taxon>Marchantiales</taxon>
        <taxon>Ricciaceae</taxon>
        <taxon>Riccia</taxon>
    </lineage>
</organism>
<dbReference type="EMBL" id="JBJQOH010000006">
    <property type="protein sequence ID" value="KAL3685964.1"/>
    <property type="molecule type" value="Genomic_DNA"/>
</dbReference>
<sequence>MRQFGILQYIASLQRHCVPSDVFFLGIFNTDASDKRLLITGADGRSNLLPYKPSAFMPETIEKNLNKGLVSGKDYEEVLYYREAAPYGPTYYLMTLIAEVFWSHSPRGQLETQVSGTQSKTAEDGRLSARVKSLQDSEDKLRTALAAEKADNDKLRARVSDLQNHVNMLNDHVNQAKQTAADHASSLKDAKQTRLQIASLHDEVSRFKEQQGKWLSDKATLQKMIESLRADKHEAVQAKESAEMELRAAMTAAEGYKKSMDSNWTLQPRLSLRRITSTMRYPHSSLVSNEPRKTLSLLAKSSLQFGSNSVGSKSTKAPVPHGREHLDRNSLPQFTVIVRAH</sequence>
<evidence type="ECO:0000313" key="4">
    <source>
        <dbReference type="Proteomes" id="UP001633002"/>
    </source>
</evidence>
<keyword evidence="1" id="KW-0175">Coiled coil</keyword>
<evidence type="ECO:0000256" key="1">
    <source>
        <dbReference type="SAM" id="Coils"/>
    </source>
</evidence>
<feature type="region of interest" description="Disordered" evidence="2">
    <location>
        <begin position="305"/>
        <end position="326"/>
    </location>
</feature>
<dbReference type="Proteomes" id="UP001633002">
    <property type="component" value="Unassembled WGS sequence"/>
</dbReference>
<feature type="compositionally biased region" description="Polar residues" evidence="2">
    <location>
        <begin position="305"/>
        <end position="315"/>
    </location>
</feature>
<evidence type="ECO:0000313" key="3">
    <source>
        <dbReference type="EMBL" id="KAL3685964.1"/>
    </source>
</evidence>
<protein>
    <submittedName>
        <fullName evidence="3">Uncharacterized protein</fullName>
    </submittedName>
</protein>
<evidence type="ECO:0000256" key="2">
    <source>
        <dbReference type="SAM" id="MobiDB-lite"/>
    </source>
</evidence>
<proteinExistence type="predicted"/>
<keyword evidence="4" id="KW-1185">Reference proteome</keyword>
<dbReference type="Gene3D" id="1.10.287.1490">
    <property type="match status" value="1"/>
</dbReference>
<feature type="coiled-coil region" evidence="1">
    <location>
        <begin position="138"/>
        <end position="245"/>
    </location>
</feature>
<dbReference type="AlphaFoldDB" id="A0ABD3H604"/>
<name>A0ABD3H604_9MARC</name>
<comment type="caution">
    <text evidence="3">The sequence shown here is derived from an EMBL/GenBank/DDBJ whole genome shotgun (WGS) entry which is preliminary data.</text>
</comment>
<reference evidence="3 4" key="1">
    <citation type="submission" date="2024-09" db="EMBL/GenBank/DDBJ databases">
        <title>Chromosome-scale assembly of Riccia sorocarpa.</title>
        <authorList>
            <person name="Paukszto L."/>
        </authorList>
    </citation>
    <scope>NUCLEOTIDE SEQUENCE [LARGE SCALE GENOMIC DNA]</scope>
    <source>
        <strain evidence="3">LP-2024</strain>
        <tissue evidence="3">Aerial parts of the thallus</tissue>
    </source>
</reference>
<gene>
    <name evidence="3" type="ORF">R1sor_003986</name>
</gene>